<keyword evidence="2" id="KW-1185">Reference proteome</keyword>
<evidence type="ECO:0000313" key="1">
    <source>
        <dbReference type="EMBL" id="MFC6883454.1"/>
    </source>
</evidence>
<accession>A0ABW2CPA1</accession>
<organism evidence="1 2">
    <name type="scientific">Actinomadura yumaensis</name>
    <dbReference type="NCBI Taxonomy" id="111807"/>
    <lineage>
        <taxon>Bacteria</taxon>
        <taxon>Bacillati</taxon>
        <taxon>Actinomycetota</taxon>
        <taxon>Actinomycetes</taxon>
        <taxon>Streptosporangiales</taxon>
        <taxon>Thermomonosporaceae</taxon>
        <taxon>Actinomadura</taxon>
    </lineage>
</organism>
<reference evidence="2" key="1">
    <citation type="journal article" date="2019" name="Int. J. Syst. Evol. Microbiol.">
        <title>The Global Catalogue of Microorganisms (GCM) 10K type strain sequencing project: providing services to taxonomists for standard genome sequencing and annotation.</title>
        <authorList>
            <consortium name="The Broad Institute Genomics Platform"/>
            <consortium name="The Broad Institute Genome Sequencing Center for Infectious Disease"/>
            <person name="Wu L."/>
            <person name="Ma J."/>
        </authorList>
    </citation>
    <scope>NUCLEOTIDE SEQUENCE [LARGE SCALE GENOMIC DNA]</scope>
    <source>
        <strain evidence="2">JCM 3369</strain>
    </source>
</reference>
<dbReference type="RefSeq" id="WP_378050328.1">
    <property type="nucleotide sequence ID" value="NZ_JBHSXE010000002.1"/>
</dbReference>
<evidence type="ECO:0000313" key="2">
    <source>
        <dbReference type="Proteomes" id="UP001596380"/>
    </source>
</evidence>
<protein>
    <submittedName>
        <fullName evidence="1">Uncharacterized protein</fullName>
    </submittedName>
</protein>
<name>A0ABW2CPA1_9ACTN</name>
<dbReference type="EMBL" id="JBHSXS010000019">
    <property type="protein sequence ID" value="MFC6883454.1"/>
    <property type="molecule type" value="Genomic_DNA"/>
</dbReference>
<proteinExistence type="predicted"/>
<sequence>MPARTKNGTTMGYHTEFSGHVTITPALNPYEVVYLRKFNNTRRMNRTLGPYFVDGSGYAGQGDDSDILDPNKPPHGQPELWCGWTPTTDGTAIEWDGGEKFYSSVDWMRYLIDTFLKPGAALQKELAAPIPGRDYHETFEHFTFDHVLNGAIHAQGEDHGDEWVLVVENNTVTQADVVRVIDYQPTPKALLP</sequence>
<dbReference type="Proteomes" id="UP001596380">
    <property type="component" value="Unassembled WGS sequence"/>
</dbReference>
<comment type="caution">
    <text evidence="1">The sequence shown here is derived from an EMBL/GenBank/DDBJ whole genome shotgun (WGS) entry which is preliminary data.</text>
</comment>
<gene>
    <name evidence="1" type="ORF">ACFQKB_27095</name>
</gene>